<dbReference type="CDD" id="cd05233">
    <property type="entry name" value="SDR_c"/>
    <property type="match status" value="1"/>
</dbReference>
<evidence type="ECO:0000313" key="2">
    <source>
        <dbReference type="Proteomes" id="UP001157418"/>
    </source>
</evidence>
<keyword evidence="2" id="KW-1185">Reference proteome</keyword>
<dbReference type="InterPro" id="IPR036291">
    <property type="entry name" value="NAD(P)-bd_dom_sf"/>
</dbReference>
<accession>A0AAU9PIS6</accession>
<name>A0AAU9PIS6_9ASTR</name>
<organism evidence="1 2">
    <name type="scientific">Lactuca virosa</name>
    <dbReference type="NCBI Taxonomy" id="75947"/>
    <lineage>
        <taxon>Eukaryota</taxon>
        <taxon>Viridiplantae</taxon>
        <taxon>Streptophyta</taxon>
        <taxon>Embryophyta</taxon>
        <taxon>Tracheophyta</taxon>
        <taxon>Spermatophyta</taxon>
        <taxon>Magnoliopsida</taxon>
        <taxon>eudicotyledons</taxon>
        <taxon>Gunneridae</taxon>
        <taxon>Pentapetalae</taxon>
        <taxon>asterids</taxon>
        <taxon>campanulids</taxon>
        <taxon>Asterales</taxon>
        <taxon>Asteraceae</taxon>
        <taxon>Cichorioideae</taxon>
        <taxon>Cichorieae</taxon>
        <taxon>Lactucinae</taxon>
        <taxon>Lactuca</taxon>
    </lineage>
</organism>
<dbReference type="SUPFAM" id="SSF51735">
    <property type="entry name" value="NAD(P)-binding Rossmann-fold domains"/>
    <property type="match status" value="1"/>
</dbReference>
<dbReference type="PANTHER" id="PTHR44375:SF15">
    <property type="entry name" value="GLUCOSE_RIBITOL DEHYDROGENASE-RELATED"/>
    <property type="match status" value="1"/>
</dbReference>
<sequence>MHLGPVKSALDLSEDKWETTFRTNLTGSWLVSKYVSRQMISFNQRGSIINMSSISGVNCTHSPGSVAYACSKSAFNTMTQVMSMELANHKIRVNSICHGIFKSEITEMLIQKKWLKNVVSKTVPLREYGTTDPALTSMVRYLMHDSSN</sequence>
<protein>
    <recommendedName>
        <fullName evidence="3">3-oxoacyl-[acyl-carrier-protein] reductase</fullName>
    </recommendedName>
</protein>
<dbReference type="PANTHER" id="PTHR44375">
    <property type="entry name" value="BETA-KETOACYL-ACP REDUCTASE-LIKE PROTEIN-RELATED"/>
    <property type="match status" value="1"/>
</dbReference>
<dbReference type="PRINTS" id="PR00081">
    <property type="entry name" value="GDHRDH"/>
</dbReference>
<dbReference type="Proteomes" id="UP001157418">
    <property type="component" value="Unassembled WGS sequence"/>
</dbReference>
<dbReference type="InterPro" id="IPR002347">
    <property type="entry name" value="SDR_fam"/>
</dbReference>
<evidence type="ECO:0000313" key="1">
    <source>
        <dbReference type="EMBL" id="CAH1450320.1"/>
    </source>
</evidence>
<dbReference type="AlphaFoldDB" id="A0AAU9PIS6"/>
<gene>
    <name evidence="1" type="ORF">LVIROSA_LOCUS35753</name>
</gene>
<dbReference type="Gene3D" id="3.40.50.720">
    <property type="entry name" value="NAD(P)-binding Rossmann-like Domain"/>
    <property type="match status" value="1"/>
</dbReference>
<proteinExistence type="predicted"/>
<dbReference type="EMBL" id="CAKMRJ010005634">
    <property type="protein sequence ID" value="CAH1450320.1"/>
    <property type="molecule type" value="Genomic_DNA"/>
</dbReference>
<evidence type="ECO:0008006" key="3">
    <source>
        <dbReference type="Google" id="ProtNLM"/>
    </source>
</evidence>
<reference evidence="1 2" key="1">
    <citation type="submission" date="2022-01" db="EMBL/GenBank/DDBJ databases">
        <authorList>
            <person name="Xiong W."/>
            <person name="Schranz E."/>
        </authorList>
    </citation>
    <scope>NUCLEOTIDE SEQUENCE [LARGE SCALE GENOMIC DNA]</scope>
</reference>
<comment type="caution">
    <text evidence="1">The sequence shown here is derived from an EMBL/GenBank/DDBJ whole genome shotgun (WGS) entry which is preliminary data.</text>
</comment>
<dbReference type="Pfam" id="PF00106">
    <property type="entry name" value="adh_short"/>
    <property type="match status" value="1"/>
</dbReference>